<feature type="binding site" evidence="22">
    <location>
        <position position="43"/>
    </location>
    <ligand>
        <name>ATP</name>
        <dbReference type="ChEBI" id="CHEBI:30616"/>
    </ligand>
</feature>
<keyword evidence="7 24" id="KW-0997">Cell inner membrane</keyword>
<evidence type="ECO:0000256" key="2">
    <source>
        <dbReference type="ARBA" id="ARBA00005967"/>
    </source>
</evidence>
<keyword evidence="18" id="KW-0594">Phospholipid biosynthesis</keyword>
<feature type="binding site" evidence="22">
    <location>
        <begin position="100"/>
        <end position="102"/>
    </location>
    <ligand>
        <name>ATP</name>
        <dbReference type="ChEBI" id="CHEBI:30616"/>
    </ligand>
</feature>
<evidence type="ECO:0000256" key="4">
    <source>
        <dbReference type="ARBA" id="ARBA00017575"/>
    </source>
</evidence>
<evidence type="ECO:0000313" key="26">
    <source>
        <dbReference type="Proteomes" id="UP000006552"/>
    </source>
</evidence>
<evidence type="ECO:0000256" key="18">
    <source>
        <dbReference type="ARBA" id="ARBA00023209"/>
    </source>
</evidence>
<keyword evidence="14 23" id="KW-0460">Magnesium</keyword>
<dbReference type="Pfam" id="PF01219">
    <property type="entry name" value="DAGK_prokar"/>
    <property type="match status" value="1"/>
</dbReference>
<reference evidence="25 26" key="1">
    <citation type="journal article" date="2005" name="Arch. Microbiol.">
        <title>The genome sequence of an anaerobic aromatic-degrading denitrifying bacterium, strain EbN1.</title>
        <authorList>
            <person name="Rabus R."/>
            <person name="Kube M."/>
            <person name="Heider J."/>
            <person name="Beck A."/>
            <person name="Heitmann K."/>
            <person name="Widdel F."/>
            <person name="Reinhardt R."/>
        </authorList>
    </citation>
    <scope>NUCLEOTIDE SEQUENCE [LARGE SCALE GENOMIC DNA]</scope>
    <source>
        <strain evidence="25 26">EbN1</strain>
    </source>
</reference>
<evidence type="ECO:0000313" key="25">
    <source>
        <dbReference type="EMBL" id="CAI09302.1"/>
    </source>
</evidence>
<dbReference type="GO" id="GO:0046872">
    <property type="term" value="F:metal ion binding"/>
    <property type="evidence" value="ECO:0007669"/>
    <property type="project" value="UniProtKB-KW"/>
</dbReference>
<name>Q5P062_AROAE</name>
<feature type="transmembrane region" description="Helical" evidence="24">
    <location>
        <begin position="73"/>
        <end position="94"/>
    </location>
</feature>
<feature type="active site" description="Proton acceptor" evidence="20">
    <location>
        <position position="84"/>
    </location>
</feature>
<evidence type="ECO:0000256" key="16">
    <source>
        <dbReference type="ARBA" id="ARBA00023098"/>
    </source>
</evidence>
<keyword evidence="5" id="KW-1003">Cell membrane</keyword>
<dbReference type="InterPro" id="IPR000829">
    <property type="entry name" value="DAGK"/>
</dbReference>
<evidence type="ECO:0000256" key="3">
    <source>
        <dbReference type="ARBA" id="ARBA00012133"/>
    </source>
</evidence>
<evidence type="ECO:0000256" key="1">
    <source>
        <dbReference type="ARBA" id="ARBA00004429"/>
    </source>
</evidence>
<dbReference type="InterPro" id="IPR036945">
    <property type="entry name" value="DAGK_sf"/>
</dbReference>
<feature type="binding site" evidence="21">
    <location>
        <position position="84"/>
    </location>
    <ligand>
        <name>substrate</name>
    </ligand>
</feature>
<feature type="binding site" evidence="21">
    <location>
        <begin position="45"/>
        <end position="49"/>
    </location>
    <ligand>
        <name>substrate</name>
    </ligand>
</feature>
<comment type="function">
    <text evidence="24">Catalyzes the ATP-dependent phosphorylation of sn-l,2-diacylglycerol (DAG) to phosphatidic acid. Involved in the recycling of diacylglycerol produced as a by-product during membrane-derived oligosaccharide (MDO) biosynthesis.</text>
</comment>
<dbReference type="HOGENOM" id="CLU_112343_3_0_4"/>
<keyword evidence="8 24" id="KW-0808">Transferase</keyword>
<organism evidence="25 26">
    <name type="scientific">Aromatoleum aromaticum (strain DSM 19018 / LMG 30748 / EbN1)</name>
    <name type="common">Azoarcus sp. (strain EbN1)</name>
    <dbReference type="NCBI Taxonomy" id="76114"/>
    <lineage>
        <taxon>Bacteria</taxon>
        <taxon>Pseudomonadati</taxon>
        <taxon>Pseudomonadota</taxon>
        <taxon>Betaproteobacteria</taxon>
        <taxon>Rhodocyclales</taxon>
        <taxon>Rhodocyclaceae</taxon>
        <taxon>Aromatoleum</taxon>
    </lineage>
</organism>
<keyword evidence="26" id="KW-1185">Reference proteome</keyword>
<comment type="similarity">
    <text evidence="2 24">Belongs to the bacterial diacylglycerol kinase family.</text>
</comment>
<feature type="binding site" evidence="23">
    <location>
        <position position="91"/>
    </location>
    <ligand>
        <name>a divalent metal cation</name>
        <dbReference type="ChEBI" id="CHEBI:60240"/>
    </ligand>
</feature>
<dbReference type="Gene3D" id="1.10.287.3610">
    <property type="match status" value="1"/>
</dbReference>
<protein>
    <recommendedName>
        <fullName evidence="4 24">Diacylglycerol kinase</fullName>
        <ecNumber evidence="3 24">2.7.1.107</ecNumber>
    </recommendedName>
</protein>
<evidence type="ECO:0000256" key="20">
    <source>
        <dbReference type="PIRSR" id="PIRSR600829-1"/>
    </source>
</evidence>
<dbReference type="EC" id="2.7.1.107" evidence="3 24"/>
<evidence type="ECO:0000256" key="9">
    <source>
        <dbReference type="ARBA" id="ARBA00022692"/>
    </source>
</evidence>
<evidence type="ECO:0000256" key="13">
    <source>
        <dbReference type="ARBA" id="ARBA00022840"/>
    </source>
</evidence>
<keyword evidence="19 24" id="KW-1208">Phospholipid metabolism</keyword>
<dbReference type="PROSITE" id="PS01069">
    <property type="entry name" value="DAGK_PROKAR"/>
    <property type="match status" value="1"/>
</dbReference>
<dbReference type="RefSeq" id="WP_011238968.1">
    <property type="nucleotide sequence ID" value="NC_006513.1"/>
</dbReference>
<dbReference type="eggNOG" id="COG0818">
    <property type="taxonomic scope" value="Bacteria"/>
</dbReference>
<dbReference type="KEGG" id="eba:ebA5579"/>
<evidence type="ECO:0000256" key="17">
    <source>
        <dbReference type="ARBA" id="ARBA00023136"/>
    </source>
</evidence>
<evidence type="ECO:0000256" key="22">
    <source>
        <dbReference type="PIRSR" id="PIRSR600829-3"/>
    </source>
</evidence>
<feature type="transmembrane region" description="Helical" evidence="24">
    <location>
        <begin position="50"/>
        <end position="67"/>
    </location>
</feature>
<dbReference type="Proteomes" id="UP000006552">
    <property type="component" value="Chromosome"/>
</dbReference>
<dbReference type="CDD" id="cd14264">
    <property type="entry name" value="DAGK_IM"/>
    <property type="match status" value="1"/>
</dbReference>
<gene>
    <name evidence="25" type="primary">dgkA</name>
    <name evidence="25" type="ORF">ebA5579</name>
</gene>
<keyword evidence="11 22" id="KW-0547">Nucleotide-binding</keyword>
<keyword evidence="16 24" id="KW-0443">Lipid metabolism</keyword>
<comment type="subcellular location">
    <subcellularLocation>
        <location evidence="1 24">Cell inner membrane</location>
        <topology evidence="1 24">Multi-pass membrane protein</topology>
    </subcellularLocation>
</comment>
<feature type="binding site" evidence="21">
    <location>
        <position position="70"/>
    </location>
    <ligand>
        <name>substrate</name>
    </ligand>
</feature>
<evidence type="ECO:0000256" key="24">
    <source>
        <dbReference type="RuleBase" id="RU363065"/>
    </source>
</evidence>
<keyword evidence="13 22" id="KW-0067">ATP-binding</keyword>
<dbReference type="PANTHER" id="PTHR34299">
    <property type="entry name" value="DIACYLGLYCEROL KINASE"/>
    <property type="match status" value="1"/>
</dbReference>
<keyword evidence="9 24" id="KW-0812">Transmembrane</keyword>
<feature type="binding site" evidence="22">
    <location>
        <begin position="109"/>
        <end position="110"/>
    </location>
    <ligand>
        <name>ATP</name>
        <dbReference type="ChEBI" id="CHEBI:30616"/>
    </ligand>
</feature>
<keyword evidence="15 24" id="KW-1133">Transmembrane helix</keyword>
<evidence type="ECO:0000256" key="12">
    <source>
        <dbReference type="ARBA" id="ARBA00022777"/>
    </source>
</evidence>
<accession>Q5P062</accession>
<evidence type="ECO:0000256" key="21">
    <source>
        <dbReference type="PIRSR" id="PIRSR600829-2"/>
    </source>
</evidence>
<keyword evidence="10 23" id="KW-0479">Metal-binding</keyword>
<keyword evidence="6" id="KW-0444">Lipid biosynthesis</keyword>
<feature type="binding site" evidence="21">
    <location>
        <position position="113"/>
    </location>
    <ligand>
        <name>substrate</name>
    </ligand>
</feature>
<evidence type="ECO:0000256" key="11">
    <source>
        <dbReference type="ARBA" id="ARBA00022741"/>
    </source>
</evidence>
<evidence type="ECO:0000256" key="5">
    <source>
        <dbReference type="ARBA" id="ARBA00022475"/>
    </source>
</evidence>
<dbReference type="EMBL" id="CR555306">
    <property type="protein sequence ID" value="CAI09302.1"/>
    <property type="molecule type" value="Genomic_DNA"/>
</dbReference>
<comment type="catalytic activity">
    <reaction evidence="24">
        <text>a 1,2-diacyl-sn-glycerol + ATP = a 1,2-diacyl-sn-glycero-3-phosphate + ADP + H(+)</text>
        <dbReference type="Rhea" id="RHEA:10272"/>
        <dbReference type="ChEBI" id="CHEBI:15378"/>
        <dbReference type="ChEBI" id="CHEBI:17815"/>
        <dbReference type="ChEBI" id="CHEBI:30616"/>
        <dbReference type="ChEBI" id="CHEBI:58608"/>
        <dbReference type="ChEBI" id="CHEBI:456216"/>
        <dbReference type="EC" id="2.7.1.107"/>
    </reaction>
</comment>
<sequence>MPPRPADSAVERESPFKGKTGLRGIWNALRYSLAGLKAAYVHEDAFRQEVRLAALLVPIALIMPVAAAERALMVASVLLVLVVELLNSAIEAVVDRVGLESHRLAKRAKDIGSAAVLVSLVLGAFVWGSILLDRI</sequence>
<evidence type="ECO:0000256" key="7">
    <source>
        <dbReference type="ARBA" id="ARBA00022519"/>
    </source>
</evidence>
<feature type="binding site" evidence="22">
    <location>
        <position position="31"/>
    </location>
    <ligand>
        <name>ATP</name>
        <dbReference type="ChEBI" id="CHEBI:30616"/>
    </ligand>
</feature>
<evidence type="ECO:0000256" key="15">
    <source>
        <dbReference type="ARBA" id="ARBA00022989"/>
    </source>
</evidence>
<dbReference type="PANTHER" id="PTHR34299:SF1">
    <property type="entry name" value="DIACYLGLYCEROL KINASE"/>
    <property type="match status" value="1"/>
</dbReference>
<dbReference type="GO" id="GO:0005886">
    <property type="term" value="C:plasma membrane"/>
    <property type="evidence" value="ECO:0007669"/>
    <property type="project" value="UniProtKB-SubCell"/>
</dbReference>
<feature type="binding site" evidence="23">
    <location>
        <position position="43"/>
    </location>
    <ligand>
        <name>a divalent metal cation</name>
        <dbReference type="ChEBI" id="CHEBI:60240"/>
    </ligand>
</feature>
<evidence type="ECO:0000256" key="19">
    <source>
        <dbReference type="ARBA" id="ARBA00023264"/>
    </source>
</evidence>
<dbReference type="GO" id="GO:0006654">
    <property type="term" value="P:phosphatidic acid biosynthetic process"/>
    <property type="evidence" value="ECO:0007669"/>
    <property type="project" value="InterPro"/>
</dbReference>
<dbReference type="InterPro" id="IPR033718">
    <property type="entry name" value="DAGK_prok"/>
</dbReference>
<comment type="cofactor">
    <cofactor evidence="23">
        <name>Mg(2+)</name>
        <dbReference type="ChEBI" id="CHEBI:18420"/>
    </cofactor>
    <text evidence="23">Mn(2+), Zn(2+), Cd(2+) and Co(2+) support activity to lesser extents.</text>
</comment>
<evidence type="ECO:0000256" key="14">
    <source>
        <dbReference type="ARBA" id="ARBA00022842"/>
    </source>
</evidence>
<evidence type="ECO:0000256" key="8">
    <source>
        <dbReference type="ARBA" id="ARBA00022679"/>
    </source>
</evidence>
<evidence type="ECO:0000256" key="10">
    <source>
        <dbReference type="ARBA" id="ARBA00022723"/>
    </source>
</evidence>
<proteinExistence type="inferred from homology"/>
<dbReference type="AlphaFoldDB" id="Q5P062"/>
<feature type="binding site" evidence="22">
    <location>
        <position position="91"/>
    </location>
    <ligand>
        <name>ATP</name>
        <dbReference type="ChEBI" id="CHEBI:30616"/>
    </ligand>
</feature>
<dbReference type="GO" id="GO:0005524">
    <property type="term" value="F:ATP binding"/>
    <property type="evidence" value="ECO:0007669"/>
    <property type="project" value="UniProtKB-KW"/>
</dbReference>
<keyword evidence="12 24" id="KW-0418">Kinase</keyword>
<dbReference type="OrthoDB" id="9796011at2"/>
<dbReference type="GO" id="GO:0004143">
    <property type="term" value="F:ATP-dependent diacylglycerol kinase activity"/>
    <property type="evidence" value="ECO:0007669"/>
    <property type="project" value="UniProtKB-EC"/>
</dbReference>
<keyword evidence="17 24" id="KW-0472">Membrane</keyword>
<evidence type="ECO:0000256" key="23">
    <source>
        <dbReference type="PIRSR" id="PIRSR600829-4"/>
    </source>
</evidence>
<evidence type="ECO:0000256" key="6">
    <source>
        <dbReference type="ARBA" id="ARBA00022516"/>
    </source>
</evidence>
<dbReference type="STRING" id="76114.ebA5579"/>
<feature type="transmembrane region" description="Helical" evidence="24">
    <location>
        <begin position="114"/>
        <end position="132"/>
    </location>
</feature>